<dbReference type="EMBL" id="CAXAMN010025128">
    <property type="protein sequence ID" value="CAK9092828.1"/>
    <property type="molecule type" value="Genomic_DNA"/>
</dbReference>
<dbReference type="Proteomes" id="UP001642484">
    <property type="component" value="Unassembled WGS sequence"/>
</dbReference>
<comment type="caution">
    <text evidence="1">The sequence shown here is derived from an EMBL/GenBank/DDBJ whole genome shotgun (WGS) entry which is preliminary data.</text>
</comment>
<reference evidence="1 2" key="1">
    <citation type="submission" date="2024-02" db="EMBL/GenBank/DDBJ databases">
        <authorList>
            <person name="Chen Y."/>
            <person name="Shah S."/>
            <person name="Dougan E. K."/>
            <person name="Thang M."/>
            <person name="Chan C."/>
        </authorList>
    </citation>
    <scope>NUCLEOTIDE SEQUENCE [LARGE SCALE GENOMIC DNA]</scope>
</reference>
<accession>A0ABP0QZ33</accession>
<sequence>MEQRYMRSKVRQQAALPELVVAEAAHRCSRRPTKGTRHVWIGSCRPRRLWTQPGSARLHWTVPAKRATRALLIFSPRPRSVRWNLRNFETMLHGATWALPVESELLQNVNKRITAVNVRATHWYPFYRHTVFQMIQSCITDDYAEGVVLIGIQPTIDRAMTCAEWPSIQEDVREAFTEQKYPFYQGGVKKLEFEKITFKRVELQDLGAEIHVSTMRNKFAIIASCCDTDFDAAATAMQVHNKATPEGHGKVRRAWATAEDMYGRGSHP</sequence>
<proteinExistence type="predicted"/>
<organism evidence="1 2">
    <name type="scientific">Durusdinium trenchii</name>
    <dbReference type="NCBI Taxonomy" id="1381693"/>
    <lineage>
        <taxon>Eukaryota</taxon>
        <taxon>Sar</taxon>
        <taxon>Alveolata</taxon>
        <taxon>Dinophyceae</taxon>
        <taxon>Suessiales</taxon>
        <taxon>Symbiodiniaceae</taxon>
        <taxon>Durusdinium</taxon>
    </lineage>
</organism>
<evidence type="ECO:0000313" key="1">
    <source>
        <dbReference type="EMBL" id="CAK9092828.1"/>
    </source>
</evidence>
<gene>
    <name evidence="1" type="ORF">CCMP2556_LOCUS44420</name>
</gene>
<keyword evidence="2" id="KW-1185">Reference proteome</keyword>
<evidence type="ECO:0000313" key="2">
    <source>
        <dbReference type="Proteomes" id="UP001642484"/>
    </source>
</evidence>
<protein>
    <submittedName>
        <fullName evidence="1">Uncharacterized protein</fullName>
    </submittedName>
</protein>
<name>A0ABP0QZ33_9DINO</name>